<dbReference type="KEGG" id="gps:C427_0119"/>
<feature type="domain" description="AB hydrolase-1" evidence="1">
    <location>
        <begin position="67"/>
        <end position="228"/>
    </location>
</feature>
<dbReference type="InterPro" id="IPR029058">
    <property type="entry name" value="AB_hydrolase_fold"/>
</dbReference>
<name>K7AC58_9ALTE</name>
<dbReference type="PATRIC" id="fig|1129794.4.peg.115"/>
<dbReference type="OrthoDB" id="2086224at2"/>
<dbReference type="EMBL" id="CP003837">
    <property type="protein sequence ID" value="AGH42229.1"/>
    <property type="molecule type" value="Genomic_DNA"/>
</dbReference>
<evidence type="ECO:0000313" key="3">
    <source>
        <dbReference type="Proteomes" id="UP000011864"/>
    </source>
</evidence>
<dbReference type="eggNOG" id="COG2267">
    <property type="taxonomic scope" value="Bacteria"/>
</dbReference>
<evidence type="ECO:0000259" key="1">
    <source>
        <dbReference type="Pfam" id="PF00561"/>
    </source>
</evidence>
<dbReference type="STRING" id="1129794.C427_0119"/>
<reference evidence="2 3" key="1">
    <citation type="journal article" date="2013" name="Genome Announc.">
        <title>Complete Genome Sequence of Glaciecola psychrophila Strain 170T.</title>
        <authorList>
            <person name="Yin J."/>
            <person name="Chen J."/>
            <person name="Liu G."/>
            <person name="Yu Y."/>
            <person name="Song L."/>
            <person name="Wang X."/>
            <person name="Qu X."/>
        </authorList>
    </citation>
    <scope>NUCLEOTIDE SEQUENCE [LARGE SCALE GENOMIC DNA]</scope>
    <source>
        <strain evidence="2 3">170</strain>
    </source>
</reference>
<dbReference type="Pfam" id="PF00561">
    <property type="entry name" value="Abhydrolase_1"/>
    <property type="match status" value="1"/>
</dbReference>
<dbReference type="PANTHER" id="PTHR43798">
    <property type="entry name" value="MONOACYLGLYCEROL LIPASE"/>
    <property type="match status" value="1"/>
</dbReference>
<dbReference type="SUPFAM" id="SSF53474">
    <property type="entry name" value="alpha/beta-Hydrolases"/>
    <property type="match status" value="1"/>
</dbReference>
<dbReference type="RefSeq" id="WP_007639099.1">
    <property type="nucleotide sequence ID" value="NC_020514.1"/>
</dbReference>
<organism evidence="2 3">
    <name type="scientific">Paraglaciecola psychrophila 170</name>
    <dbReference type="NCBI Taxonomy" id="1129794"/>
    <lineage>
        <taxon>Bacteria</taxon>
        <taxon>Pseudomonadati</taxon>
        <taxon>Pseudomonadota</taxon>
        <taxon>Gammaproteobacteria</taxon>
        <taxon>Alteromonadales</taxon>
        <taxon>Alteromonadaceae</taxon>
        <taxon>Paraglaciecola</taxon>
    </lineage>
</organism>
<evidence type="ECO:0000313" key="2">
    <source>
        <dbReference type="EMBL" id="AGH42229.1"/>
    </source>
</evidence>
<dbReference type="Gene3D" id="3.40.50.1820">
    <property type="entry name" value="alpha/beta hydrolase"/>
    <property type="match status" value="1"/>
</dbReference>
<dbReference type="InterPro" id="IPR050266">
    <property type="entry name" value="AB_hydrolase_sf"/>
</dbReference>
<dbReference type="HOGENOM" id="CLU_020336_29_1_6"/>
<protein>
    <recommendedName>
        <fullName evidence="1">AB hydrolase-1 domain-containing protein</fullName>
    </recommendedName>
</protein>
<keyword evidence="3" id="KW-1185">Reference proteome</keyword>
<dbReference type="Proteomes" id="UP000011864">
    <property type="component" value="Chromosome"/>
</dbReference>
<gene>
    <name evidence="2" type="ORF">C427_0119</name>
</gene>
<accession>K7AC58</accession>
<dbReference type="InterPro" id="IPR000073">
    <property type="entry name" value="AB_hydrolase_1"/>
</dbReference>
<proteinExistence type="predicted"/>
<sequence length="242" mass="27384">MLTTNDTPYQIDQPVVFFPGTLCDERIFNSCWQHLDIPMRAFVPLQWAEDLAQMKMLSADRLAYFEQPVHLVGYSMGGYIAALTALENQSRVASLTLIASACDELPEKEIQQRQQLLKIIKNKQYRGITEKRLKCFFHDCHQQHSEYLNIVKQMDQDLGAAVLAAQISAVQPRKNLLPDLAKCPFPVHLVSGEQDDLVSESTMLDMHKLLPNSDMTLIKNAGHMLPIEQSRALAEYLASKIA</sequence>
<dbReference type="AlphaFoldDB" id="K7AC58"/>